<protein>
    <submittedName>
        <fullName evidence="3">Uncharacterized protein</fullName>
    </submittedName>
</protein>
<name>A0ABM4GQI3_DROKI</name>
<sequence length="655" mass="70057">MDGQGHSPQDNSWMCCAVDEILQALQGAGPSPPRPSNSFVAHNAGLFRPRAPPADATSAADNGEETTADNHAGPRRPSTEEMPLLAPLFAGLAGPRQVPPEVVLSDDDEEETHQHDVAGPHPAPLRGMPLQAPLRAGHIGPLAPPPEVAPLNGNDEEEVPLDHRFGPLRADLTPPRPRDASPGDRAPSADAEEAWNQAVALSGDWVDFDGLVEDTLGDLFDSPPHAEPPATGARGPLGVEYDLVSDDEGRDDRTRSHYNPTGEDGDDSDATVLYDPTAEDSRDIRRRRTTPPHPSDNRAPPYMGEVEAALIECFGEIPGDAFNWGSGTNTASTISADEDEESRQSDASRPPSAGPADDASTSTVSADEDEASQDSGWSYAPRSPPPRWTPPSTTPLQSWAPAATSRSRPPPPSYEEIFGLGSYPDPHATARCAAVAASRDPRPRLPTIAELAAEEARRRAEDLSEELGNPPGAQPPTNGPPPSPTPRRRARRRSAPWADSPSSSSDESSLDADEGALNPPRWVPAPVEWTTPNGTLPAALLRRIHGRLATPRRRTIRILEEEANQRFRVQINRSGRGSLAIGPILAGSRFLGPYSCKVQATKWDVALATVGGDPTSQMRVLIKGPVEVSWVVCNDLIAAHRLRERQMSTGLVGQA</sequence>
<feature type="compositionally biased region" description="Polar residues" evidence="1">
    <location>
        <begin position="325"/>
        <end position="335"/>
    </location>
</feature>
<dbReference type="RefSeq" id="XP_070144954.1">
    <property type="nucleotide sequence ID" value="XM_070288853.1"/>
</dbReference>
<accession>A0ABM4GQI3</accession>
<feature type="compositionally biased region" description="Low complexity" evidence="1">
    <location>
        <begin position="394"/>
        <end position="407"/>
    </location>
</feature>
<dbReference type="Proteomes" id="UP001652661">
    <property type="component" value="Unplaced"/>
</dbReference>
<reference evidence="3" key="1">
    <citation type="submission" date="2025-08" db="UniProtKB">
        <authorList>
            <consortium name="RefSeq"/>
        </authorList>
    </citation>
    <scope>IDENTIFICATION</scope>
    <source>
        <strain evidence="3">14028-0561.14</strain>
        <tissue evidence="3">Whole fly</tissue>
    </source>
</reference>
<feature type="region of interest" description="Disordered" evidence="1">
    <location>
        <begin position="218"/>
        <end position="302"/>
    </location>
</feature>
<feature type="compositionally biased region" description="Low complexity" evidence="1">
    <location>
        <begin position="495"/>
        <end position="507"/>
    </location>
</feature>
<proteinExistence type="predicted"/>
<keyword evidence="2" id="KW-1185">Reference proteome</keyword>
<evidence type="ECO:0000313" key="2">
    <source>
        <dbReference type="Proteomes" id="UP001652661"/>
    </source>
</evidence>
<organism evidence="2 3">
    <name type="scientific">Drosophila kikkawai</name>
    <name type="common">Fruit fly</name>
    <dbReference type="NCBI Taxonomy" id="30033"/>
    <lineage>
        <taxon>Eukaryota</taxon>
        <taxon>Metazoa</taxon>
        <taxon>Ecdysozoa</taxon>
        <taxon>Arthropoda</taxon>
        <taxon>Hexapoda</taxon>
        <taxon>Insecta</taxon>
        <taxon>Pterygota</taxon>
        <taxon>Neoptera</taxon>
        <taxon>Endopterygota</taxon>
        <taxon>Diptera</taxon>
        <taxon>Brachycera</taxon>
        <taxon>Muscomorpha</taxon>
        <taxon>Ephydroidea</taxon>
        <taxon>Drosophilidae</taxon>
        <taxon>Drosophila</taxon>
        <taxon>Sophophora</taxon>
    </lineage>
</organism>
<evidence type="ECO:0000256" key="1">
    <source>
        <dbReference type="SAM" id="MobiDB-lite"/>
    </source>
</evidence>
<gene>
    <name evidence="3" type="primary">LOC138929420</name>
</gene>
<feature type="region of interest" description="Disordered" evidence="1">
    <location>
        <begin position="324"/>
        <end position="529"/>
    </location>
</feature>
<dbReference type="GeneID" id="138929420"/>
<feature type="compositionally biased region" description="Pro residues" evidence="1">
    <location>
        <begin position="472"/>
        <end position="485"/>
    </location>
</feature>
<evidence type="ECO:0000313" key="3">
    <source>
        <dbReference type="RefSeq" id="XP_070144954.1"/>
    </source>
</evidence>
<feature type="region of interest" description="Disordered" evidence="1">
    <location>
        <begin position="26"/>
        <end position="79"/>
    </location>
</feature>
<feature type="compositionally biased region" description="Pro residues" evidence="1">
    <location>
        <begin position="382"/>
        <end position="393"/>
    </location>
</feature>
<feature type="region of interest" description="Disordered" evidence="1">
    <location>
        <begin position="106"/>
        <end position="192"/>
    </location>
</feature>